<evidence type="ECO:0000256" key="1">
    <source>
        <dbReference type="SAM" id="MobiDB-lite"/>
    </source>
</evidence>
<dbReference type="EMBL" id="JBAHYK010002072">
    <property type="protein sequence ID" value="KAL0565916.1"/>
    <property type="molecule type" value="Genomic_DNA"/>
</dbReference>
<evidence type="ECO:0000313" key="2">
    <source>
        <dbReference type="EMBL" id="KAL0565916.1"/>
    </source>
</evidence>
<gene>
    <name evidence="2" type="ORF">V5O48_016098</name>
</gene>
<name>A0ABR3ESQ2_9AGAR</name>
<protein>
    <submittedName>
        <fullName evidence="2">Uncharacterized protein</fullName>
    </submittedName>
</protein>
<feature type="compositionally biased region" description="Acidic residues" evidence="1">
    <location>
        <begin position="497"/>
        <end position="508"/>
    </location>
</feature>
<keyword evidence="3" id="KW-1185">Reference proteome</keyword>
<comment type="caution">
    <text evidence="2">The sequence shown here is derived from an EMBL/GenBank/DDBJ whole genome shotgun (WGS) entry which is preliminary data.</text>
</comment>
<accession>A0ABR3ESQ2</accession>
<sequence>MVAKLGREQNVSPDALAPLTLLVDEYASANTHFVAHLAEFAPPLHSTLLSGIALPVFIRKKDSVTNDLLSTGFGGITLRAMKFNRTKSTNYTDDDQVSNKIVDVTHKEHVLQLIKKLEDMPPRQLNKAQITGATRGTRQLLQNLDFWEKIMGVADKDPKSFRIYDDPTKDDGASMEFLFSLTIGVGHIIFRAEELVWQRRNTSTTILGSMAQRLLGDIFECPDFQVLENQTAGYTYLAHFLPEGSLPEEDAHLSPRPDSFVLFGGLVVVFLEIISDPSKTDRTRMLLQAASYSKLLRVKGLVDKATDETLTVAMYLDKRMMMEVHLLTTMGGTGSVEDMEVCLKRKEFWLAGGRDIEEFEGEDGEMVKRRTPSEVYQFLKFLWDLEKLFREEIYKDKGELIQEVVREVRGLSTMLKNAKDLKSSSSVSKTRTRSLTSEASVTNTESSGERAKSTGSSRRKSQIPQQPVHSAPPEPLRRNPSRKQSSKPPPTVPEAGESGEEETGEEDDPKDKDYPGKV</sequence>
<evidence type="ECO:0000313" key="3">
    <source>
        <dbReference type="Proteomes" id="UP001465976"/>
    </source>
</evidence>
<feature type="compositionally biased region" description="Basic and acidic residues" evidence="1">
    <location>
        <begin position="509"/>
        <end position="518"/>
    </location>
</feature>
<proteinExistence type="predicted"/>
<reference evidence="2 3" key="1">
    <citation type="submission" date="2024-02" db="EMBL/GenBank/DDBJ databases">
        <title>A draft genome for the cacao thread blight pathogen Marasmius crinis-equi.</title>
        <authorList>
            <person name="Cohen S.P."/>
            <person name="Baruah I.K."/>
            <person name="Amoako-Attah I."/>
            <person name="Bukari Y."/>
            <person name="Meinhardt L.W."/>
            <person name="Bailey B.A."/>
        </authorList>
    </citation>
    <scope>NUCLEOTIDE SEQUENCE [LARGE SCALE GENOMIC DNA]</scope>
    <source>
        <strain evidence="2 3">GH-76</strain>
    </source>
</reference>
<feature type="region of interest" description="Disordered" evidence="1">
    <location>
        <begin position="418"/>
        <end position="518"/>
    </location>
</feature>
<feature type="compositionally biased region" description="Low complexity" evidence="1">
    <location>
        <begin position="423"/>
        <end position="437"/>
    </location>
</feature>
<dbReference type="Proteomes" id="UP001465976">
    <property type="component" value="Unassembled WGS sequence"/>
</dbReference>
<organism evidence="2 3">
    <name type="scientific">Marasmius crinis-equi</name>
    <dbReference type="NCBI Taxonomy" id="585013"/>
    <lineage>
        <taxon>Eukaryota</taxon>
        <taxon>Fungi</taxon>
        <taxon>Dikarya</taxon>
        <taxon>Basidiomycota</taxon>
        <taxon>Agaricomycotina</taxon>
        <taxon>Agaricomycetes</taxon>
        <taxon>Agaricomycetidae</taxon>
        <taxon>Agaricales</taxon>
        <taxon>Marasmiineae</taxon>
        <taxon>Marasmiaceae</taxon>
        <taxon>Marasmius</taxon>
    </lineage>
</organism>